<reference evidence="2" key="1">
    <citation type="journal article" date="2024" name="Toxins">
        <title>Genome Sequence Analysis of Native Xenorhabdus Strains Isolated from Entomopathogenic Nematodes in Argentina.</title>
        <authorList>
            <person name="Palma L."/>
            <person name="Frizzo L."/>
            <person name="Kaiser S."/>
            <person name="Berry C."/>
            <person name="Caballero P."/>
            <person name="Bode H.B."/>
            <person name="Del Valle E.E."/>
        </authorList>
    </citation>
    <scope>NUCLEOTIDE SEQUENCE [LARGE SCALE GENOMIC DNA]</scope>
    <source>
        <strain evidence="2">12</strain>
    </source>
</reference>
<dbReference type="EMBL" id="VCDN01000026">
    <property type="protein sequence ID" value="MDX7987291.1"/>
    <property type="molecule type" value="Genomic_DNA"/>
</dbReference>
<dbReference type="Proteomes" id="UP001271890">
    <property type="component" value="Unassembled WGS sequence"/>
</dbReference>
<evidence type="ECO:0000313" key="1">
    <source>
        <dbReference type="EMBL" id="MDX7987291.1"/>
    </source>
</evidence>
<evidence type="ECO:0000313" key="2">
    <source>
        <dbReference type="Proteomes" id="UP001271890"/>
    </source>
</evidence>
<comment type="caution">
    <text evidence="1">The sequence shown here is derived from an EMBL/GenBank/DDBJ whole genome shotgun (WGS) entry which is preliminary data.</text>
</comment>
<accession>A0ABU4S943</accession>
<keyword evidence="2" id="KW-1185">Reference proteome</keyword>
<proteinExistence type="predicted"/>
<gene>
    <name evidence="1" type="ORF">FE392_08095</name>
</gene>
<sequence length="71" mass="7619">MIATHCSWLRYMAIPFVFQAVALLAILTPATQLSIEPGGLMKSVCLSPEASLGLGKFVPEEFVAPCHRATS</sequence>
<name>A0ABU4S943_9GAMM</name>
<protein>
    <submittedName>
        <fullName evidence="1">Uncharacterized protein</fullName>
    </submittedName>
</protein>
<organism evidence="1 2">
    <name type="scientific">Xenorhabdus santafensis</name>
    <dbReference type="NCBI Taxonomy" id="2582833"/>
    <lineage>
        <taxon>Bacteria</taxon>
        <taxon>Pseudomonadati</taxon>
        <taxon>Pseudomonadota</taxon>
        <taxon>Gammaproteobacteria</taxon>
        <taxon>Enterobacterales</taxon>
        <taxon>Morganellaceae</taxon>
        <taxon>Xenorhabdus</taxon>
    </lineage>
</organism>
<dbReference type="RefSeq" id="WP_319929725.1">
    <property type="nucleotide sequence ID" value="NZ_VCDN01000026.1"/>
</dbReference>